<reference evidence="2" key="2">
    <citation type="journal article" date="2024" name="Toxins">
        <title>Genome Sequence Analysis of Native Xenorhabdus Strains Isolated from Entomopathogenic Nematodes in Argentina.</title>
        <authorList>
            <person name="Palma L."/>
            <person name="Frizzo L."/>
            <person name="Kaiser S."/>
            <person name="Berry C."/>
            <person name="Caballero P."/>
            <person name="Bode H.B."/>
            <person name="Del Valle E.E."/>
        </authorList>
    </citation>
    <scope>NUCLEOTIDE SEQUENCE</scope>
    <source>
        <strain evidence="2">M</strain>
    </source>
</reference>
<dbReference type="AlphaFoldDB" id="A0AAW3YVK7"/>
<evidence type="ECO:0000313" key="2">
    <source>
        <dbReference type="EMBL" id="MBD2801522.1"/>
    </source>
</evidence>
<protein>
    <submittedName>
        <fullName evidence="2">Uncharacterized protein</fullName>
    </submittedName>
</protein>
<name>A0AAW3YVK7_9GAMM</name>
<feature type="region of interest" description="Disordered" evidence="1">
    <location>
        <begin position="1"/>
        <end position="24"/>
    </location>
</feature>
<comment type="caution">
    <text evidence="2">The sequence shown here is derived from an EMBL/GenBank/DDBJ whole genome shotgun (WGS) entry which is preliminary data.</text>
</comment>
<organism evidence="2">
    <name type="scientific">Xenorhabdus szentirmaii</name>
    <dbReference type="NCBI Taxonomy" id="290112"/>
    <lineage>
        <taxon>Bacteria</taxon>
        <taxon>Pseudomonadati</taxon>
        <taxon>Pseudomonadota</taxon>
        <taxon>Gammaproteobacteria</taxon>
        <taxon>Enterobacterales</taxon>
        <taxon>Morganellaceae</taxon>
        <taxon>Xenorhabdus</taxon>
    </lineage>
</organism>
<dbReference type="RefSeq" id="WP_156935849.1">
    <property type="nucleotide sequence ID" value="NZ_CAWNPE010000001.1"/>
</dbReference>
<reference evidence="2" key="1">
    <citation type="submission" date="2020-09" db="EMBL/GenBank/DDBJ databases">
        <authorList>
            <person name="Palma L."/>
            <person name="Caballero P."/>
            <person name="Berry C."/>
            <person name="Del Valle E."/>
        </authorList>
    </citation>
    <scope>NUCLEOTIDE SEQUENCE</scope>
    <source>
        <strain evidence="2">M</strain>
    </source>
</reference>
<sequence>MTCAGRGKGISRRPWVGLPSAGGRAGKIPVKTEAIWLDSKPVGKPEKTGFRRA</sequence>
<dbReference type="EMBL" id="JACXBF010000333">
    <property type="protein sequence ID" value="MBD2801522.1"/>
    <property type="molecule type" value="Genomic_DNA"/>
</dbReference>
<dbReference type="Proteomes" id="UP001193920">
    <property type="component" value="Unassembled WGS sequence"/>
</dbReference>
<accession>A0AAW3YVK7</accession>
<proteinExistence type="predicted"/>
<dbReference type="GeneID" id="97127059"/>
<evidence type="ECO:0000256" key="1">
    <source>
        <dbReference type="SAM" id="MobiDB-lite"/>
    </source>
</evidence>
<gene>
    <name evidence="2" type="ORF">ID854_13920</name>
</gene>